<comment type="caution">
    <text evidence="9">The sequence shown here is derived from an EMBL/GenBank/DDBJ whole genome shotgun (WGS) entry which is preliminary data.</text>
</comment>
<protein>
    <recommendedName>
        <fullName evidence="2">riboflavin kinase</fullName>
        <ecNumber evidence="2">2.7.1.26</ecNumber>
    </recommendedName>
</protein>
<evidence type="ECO:0000256" key="1">
    <source>
        <dbReference type="ARBA" id="ARBA00005201"/>
    </source>
</evidence>
<evidence type="ECO:0000256" key="3">
    <source>
        <dbReference type="ARBA" id="ARBA00022630"/>
    </source>
</evidence>
<keyword evidence="4" id="KW-0288">FMN</keyword>
<dbReference type="PANTHER" id="PTHR22749">
    <property type="entry name" value="RIBOFLAVIN KINASE/FMN ADENYLYLTRANSFERASE"/>
    <property type="match status" value="1"/>
</dbReference>
<keyword evidence="7" id="KW-0067">ATP-binding</keyword>
<dbReference type="Pfam" id="PF01687">
    <property type="entry name" value="Flavokinase"/>
    <property type="match status" value="1"/>
</dbReference>
<comment type="pathway">
    <text evidence="1">Cofactor biosynthesis; FMN biosynthesis; FMN from riboflavin (ATP route): step 1/1.</text>
</comment>
<dbReference type="SMART" id="SM00904">
    <property type="entry name" value="Flavokinase"/>
    <property type="match status" value="1"/>
</dbReference>
<evidence type="ECO:0000256" key="5">
    <source>
        <dbReference type="ARBA" id="ARBA00022679"/>
    </source>
</evidence>
<feature type="domain" description="Riboflavin kinase" evidence="8">
    <location>
        <begin position="2"/>
        <end position="143"/>
    </location>
</feature>
<evidence type="ECO:0000256" key="4">
    <source>
        <dbReference type="ARBA" id="ARBA00022643"/>
    </source>
</evidence>
<gene>
    <name evidence="9" type="ORF">BLNAU_2215</name>
</gene>
<dbReference type="InterPro" id="IPR023468">
    <property type="entry name" value="Riboflavin_kinase"/>
</dbReference>
<evidence type="ECO:0000256" key="2">
    <source>
        <dbReference type="ARBA" id="ARBA00012105"/>
    </source>
</evidence>
<evidence type="ECO:0000313" key="9">
    <source>
        <dbReference type="EMBL" id="KAK2962780.1"/>
    </source>
</evidence>
<proteinExistence type="predicted"/>
<keyword evidence="10" id="KW-1185">Reference proteome</keyword>
<name>A0ABQ9YGJ7_9EUKA</name>
<accession>A0ABQ9YGJ7</accession>
<evidence type="ECO:0000313" key="10">
    <source>
        <dbReference type="Proteomes" id="UP001281761"/>
    </source>
</evidence>
<organism evidence="9 10">
    <name type="scientific">Blattamonas nauphoetae</name>
    <dbReference type="NCBI Taxonomy" id="2049346"/>
    <lineage>
        <taxon>Eukaryota</taxon>
        <taxon>Metamonada</taxon>
        <taxon>Preaxostyla</taxon>
        <taxon>Oxymonadida</taxon>
        <taxon>Blattamonas</taxon>
    </lineage>
</organism>
<evidence type="ECO:0000256" key="6">
    <source>
        <dbReference type="ARBA" id="ARBA00022741"/>
    </source>
</evidence>
<evidence type="ECO:0000256" key="7">
    <source>
        <dbReference type="ARBA" id="ARBA00022840"/>
    </source>
</evidence>
<keyword evidence="3" id="KW-0285">Flavoprotein</keyword>
<evidence type="ECO:0000259" key="8">
    <source>
        <dbReference type="SMART" id="SM00904"/>
    </source>
</evidence>
<keyword evidence="5" id="KW-0808">Transferase</keyword>
<dbReference type="EC" id="2.7.1.26" evidence="2"/>
<reference evidence="9 10" key="1">
    <citation type="journal article" date="2022" name="bioRxiv">
        <title>Genomics of Preaxostyla Flagellates Illuminates Evolutionary Transitions and the Path Towards Mitochondrial Loss.</title>
        <authorList>
            <person name="Novak L.V.F."/>
            <person name="Treitli S.C."/>
            <person name="Pyrih J."/>
            <person name="Halakuc P."/>
            <person name="Pipaliya S.V."/>
            <person name="Vacek V."/>
            <person name="Brzon O."/>
            <person name="Soukal P."/>
            <person name="Eme L."/>
            <person name="Dacks J.B."/>
            <person name="Karnkowska A."/>
            <person name="Elias M."/>
            <person name="Hampl V."/>
        </authorList>
    </citation>
    <scope>NUCLEOTIDE SEQUENCE [LARGE SCALE GENOMIC DNA]</scope>
    <source>
        <strain evidence="9">NAU3</strain>
        <tissue evidence="9">Gut</tissue>
    </source>
</reference>
<dbReference type="InterPro" id="IPR015865">
    <property type="entry name" value="Riboflavin_kinase_bac/euk"/>
</dbReference>
<dbReference type="EMBL" id="JARBJD010000009">
    <property type="protein sequence ID" value="KAK2962780.1"/>
    <property type="molecule type" value="Genomic_DNA"/>
</dbReference>
<dbReference type="Gene3D" id="2.40.30.30">
    <property type="entry name" value="Riboflavin kinase-like"/>
    <property type="match status" value="1"/>
</dbReference>
<dbReference type="InterPro" id="IPR023465">
    <property type="entry name" value="Riboflavin_kinase_dom_sf"/>
</dbReference>
<dbReference type="SUPFAM" id="SSF82114">
    <property type="entry name" value="Riboflavin kinase-like"/>
    <property type="match status" value="1"/>
</dbReference>
<keyword evidence="6" id="KW-0547">Nucleotide-binding</keyword>
<dbReference type="PANTHER" id="PTHR22749:SF6">
    <property type="entry name" value="RIBOFLAVIN KINASE"/>
    <property type="match status" value="1"/>
</dbReference>
<sequence>MTVQYPVLFEGKVLRGLGLGSSKAVPTVNIDPDSNVALISQLGSGVFAGFLWIGETSSKNDYQRQGFLSVFHIGIAVGHDELTLEVNIIDDSYSGEDCHNKYAFLLCVGKIRDQLKFENSDEGFALLRQQIKSDVSTAHKMLEDNISFGSTLLSSVSDLTT</sequence>
<dbReference type="Proteomes" id="UP001281761">
    <property type="component" value="Unassembled WGS sequence"/>
</dbReference>